<dbReference type="AlphaFoldDB" id="A0A0D1K8J2"/>
<dbReference type="GO" id="GO:0003677">
    <property type="term" value="F:DNA binding"/>
    <property type="evidence" value="ECO:0007669"/>
    <property type="project" value="UniProtKB-KW"/>
</dbReference>
<sequence length="238" mass="27501">MSLAEMNLQNMSVTKKGMKCKFIDGRYLTREETITQFTPLVRRIANGFWGQGKGAGLDLDDLIQSGYEGLIAAYDHYDEKRENKFITYAHKSIFNRTYKSIKRFSGFFSFSDEVKELGCKIKKLDLEKEETAYISNMLSISHFKAEMALAFLRHEKIILFDPFQDKEKWRGSLATTDDTSIIDVRLFLSSLNDKDKKAIKLLMDGYTQRELGKITGKSGGYAYRVKERVAKKYKEFAH</sequence>
<dbReference type="GO" id="GO:0006352">
    <property type="term" value="P:DNA-templated transcription initiation"/>
    <property type="evidence" value="ECO:0007669"/>
    <property type="project" value="InterPro"/>
</dbReference>
<dbReference type="Pfam" id="PF04542">
    <property type="entry name" value="Sigma70_r2"/>
    <property type="match status" value="1"/>
</dbReference>
<dbReference type="Gene3D" id="1.10.1740.10">
    <property type="match status" value="1"/>
</dbReference>
<dbReference type="Proteomes" id="UP000032247">
    <property type="component" value="Unassembled WGS sequence"/>
</dbReference>
<evidence type="ECO:0000313" key="7">
    <source>
        <dbReference type="Proteomes" id="UP000032247"/>
    </source>
</evidence>
<dbReference type="InterPro" id="IPR014284">
    <property type="entry name" value="RNA_pol_sigma-70_dom"/>
</dbReference>
<feature type="domain" description="RNA polymerase sigma-70 region 2" evidence="5">
    <location>
        <begin position="34"/>
        <end position="103"/>
    </location>
</feature>
<evidence type="ECO:0000259" key="5">
    <source>
        <dbReference type="Pfam" id="PF04542"/>
    </source>
</evidence>
<dbReference type="GO" id="GO:0016987">
    <property type="term" value="F:sigma factor activity"/>
    <property type="evidence" value="ECO:0007669"/>
    <property type="project" value="UniProtKB-KW"/>
</dbReference>
<dbReference type="EMBL" id="JXBC01000014">
    <property type="protein sequence ID" value="KIU04435.1"/>
    <property type="molecule type" value="Genomic_DNA"/>
</dbReference>
<accession>A0A0D1K8J2</accession>
<comment type="caution">
    <text evidence="6">The sequence shown here is derived from an EMBL/GenBank/DDBJ whole genome shotgun (WGS) entry which is preliminary data.</text>
</comment>
<evidence type="ECO:0000256" key="3">
    <source>
        <dbReference type="ARBA" id="ARBA00023125"/>
    </source>
</evidence>
<gene>
    <name evidence="6" type="ORF">SC09_contig8orf00076</name>
</gene>
<dbReference type="PANTHER" id="PTHR30385">
    <property type="entry name" value="SIGMA FACTOR F FLAGELLAR"/>
    <property type="match status" value="1"/>
</dbReference>
<dbReference type="InterPro" id="IPR007627">
    <property type="entry name" value="RNA_pol_sigma70_r2"/>
</dbReference>
<evidence type="ECO:0000313" key="6">
    <source>
        <dbReference type="EMBL" id="KIU04435.1"/>
    </source>
</evidence>
<proteinExistence type="predicted"/>
<keyword evidence="1" id="KW-0805">Transcription regulation</keyword>
<reference evidence="6 7" key="1">
    <citation type="submission" date="2014-12" db="EMBL/GenBank/DDBJ databases">
        <title>Comparative genome analysis of Bacillus coagulans HM-08, Clostridium butyricum HM-68, Bacillus subtilis HM-66 and Bacillus licheniformis BL-09.</title>
        <authorList>
            <person name="Zhang H."/>
        </authorList>
    </citation>
    <scope>NUCLEOTIDE SEQUENCE [LARGE SCALE GENOMIC DNA]</scope>
    <source>
        <strain evidence="6 7">HM-66</strain>
    </source>
</reference>
<protein>
    <submittedName>
        <fullName evidence="6">RNA polymerase, sigma 28 subunit, FliA/WhiG subfamily</fullName>
    </submittedName>
</protein>
<name>A0A0D1K8J2_BACIU</name>
<organism evidence="6 7">
    <name type="scientific">Bacillus subtilis</name>
    <dbReference type="NCBI Taxonomy" id="1423"/>
    <lineage>
        <taxon>Bacteria</taxon>
        <taxon>Bacillati</taxon>
        <taxon>Bacillota</taxon>
        <taxon>Bacilli</taxon>
        <taxon>Bacillales</taxon>
        <taxon>Bacillaceae</taxon>
        <taxon>Bacillus</taxon>
    </lineage>
</organism>
<dbReference type="SUPFAM" id="SSF88946">
    <property type="entry name" value="Sigma2 domain of RNA polymerase sigma factors"/>
    <property type="match status" value="1"/>
</dbReference>
<keyword evidence="4" id="KW-0804">Transcription</keyword>
<keyword evidence="2" id="KW-0731">Sigma factor</keyword>
<keyword evidence="3" id="KW-0238">DNA-binding</keyword>
<evidence type="ECO:0000256" key="4">
    <source>
        <dbReference type="ARBA" id="ARBA00023163"/>
    </source>
</evidence>
<dbReference type="NCBIfam" id="TIGR02937">
    <property type="entry name" value="sigma70-ECF"/>
    <property type="match status" value="1"/>
</dbReference>
<evidence type="ECO:0000256" key="2">
    <source>
        <dbReference type="ARBA" id="ARBA00023082"/>
    </source>
</evidence>
<evidence type="ECO:0000256" key="1">
    <source>
        <dbReference type="ARBA" id="ARBA00023015"/>
    </source>
</evidence>
<dbReference type="PATRIC" id="fig|1423.173.peg.4882"/>
<dbReference type="InterPro" id="IPR013325">
    <property type="entry name" value="RNA_pol_sigma_r2"/>
</dbReference>